<name>A0ABS3SKQ4_9CELL</name>
<dbReference type="InterPro" id="IPR051545">
    <property type="entry name" value="NAD(P)H_dehydrogenase_qn"/>
</dbReference>
<dbReference type="SUPFAM" id="SSF52218">
    <property type="entry name" value="Flavoproteins"/>
    <property type="match status" value="1"/>
</dbReference>
<keyword evidence="5" id="KW-1185">Reference proteome</keyword>
<organism evidence="4 5">
    <name type="scientific">Cellulomonas fengjieae</name>
    <dbReference type="NCBI Taxonomy" id="2819978"/>
    <lineage>
        <taxon>Bacteria</taxon>
        <taxon>Bacillati</taxon>
        <taxon>Actinomycetota</taxon>
        <taxon>Actinomycetes</taxon>
        <taxon>Micrococcales</taxon>
        <taxon>Cellulomonadaceae</taxon>
        <taxon>Cellulomonas</taxon>
    </lineage>
</organism>
<evidence type="ECO:0000313" key="5">
    <source>
        <dbReference type="Proteomes" id="UP000678317"/>
    </source>
</evidence>
<dbReference type="PANTHER" id="PTHR10204:SF34">
    <property type="entry name" value="NAD(P)H DEHYDROGENASE [QUINONE] 1 ISOFORM 1"/>
    <property type="match status" value="1"/>
</dbReference>
<dbReference type="PANTHER" id="PTHR10204">
    <property type="entry name" value="NAD P H OXIDOREDUCTASE-RELATED"/>
    <property type="match status" value="1"/>
</dbReference>
<evidence type="ECO:0000313" key="4">
    <source>
        <dbReference type="EMBL" id="MBO3085939.1"/>
    </source>
</evidence>
<comment type="similarity">
    <text evidence="1">Belongs to the NAD(P)H dehydrogenase (quinone) family.</text>
</comment>
<sequence>MGAPAVLLLLAHPRSDSYNHALAHRLRVALEREGAQVQFHDLYAERFDPLLRPEESYVVGRGLDVSDSDPLLALHRAEVAAADALAVVHPNWWGKPPAILAGWLDRVLLPGVAYHLPDAGGRPEVLLRIRQLLVVNTTDTPAQRERDTFGDPLADIWERCVGTYLAPADAPARVRRQVLAGVHEVDNEQRRAWLDEVDEAGSRLARDLR</sequence>
<dbReference type="RefSeq" id="WP_208290130.1">
    <property type="nucleotide sequence ID" value="NZ_CP074404.1"/>
</dbReference>
<proteinExistence type="inferred from homology"/>
<evidence type="ECO:0000256" key="2">
    <source>
        <dbReference type="ARBA" id="ARBA00023002"/>
    </source>
</evidence>
<keyword evidence="2" id="KW-0560">Oxidoreductase</keyword>
<protein>
    <submittedName>
        <fullName evidence="4">NAD(P)H-dependent oxidoreductase</fullName>
    </submittedName>
</protein>
<evidence type="ECO:0000256" key="1">
    <source>
        <dbReference type="ARBA" id="ARBA00006252"/>
    </source>
</evidence>
<feature type="domain" description="Flavodoxin-like fold" evidence="3">
    <location>
        <begin position="6"/>
        <end position="149"/>
    </location>
</feature>
<dbReference type="InterPro" id="IPR029039">
    <property type="entry name" value="Flavoprotein-like_sf"/>
</dbReference>
<gene>
    <name evidence="4" type="ORF">J4035_14955</name>
</gene>
<evidence type="ECO:0000259" key="3">
    <source>
        <dbReference type="Pfam" id="PF02525"/>
    </source>
</evidence>
<dbReference type="InterPro" id="IPR003680">
    <property type="entry name" value="Flavodoxin_fold"/>
</dbReference>
<dbReference type="Gene3D" id="3.40.50.360">
    <property type="match status" value="1"/>
</dbReference>
<dbReference type="EMBL" id="JAGFBM010000009">
    <property type="protein sequence ID" value="MBO3085939.1"/>
    <property type="molecule type" value="Genomic_DNA"/>
</dbReference>
<dbReference type="Proteomes" id="UP000678317">
    <property type="component" value="Unassembled WGS sequence"/>
</dbReference>
<accession>A0ABS3SKQ4</accession>
<dbReference type="Pfam" id="PF02525">
    <property type="entry name" value="Flavodoxin_2"/>
    <property type="match status" value="1"/>
</dbReference>
<comment type="caution">
    <text evidence="4">The sequence shown here is derived from an EMBL/GenBank/DDBJ whole genome shotgun (WGS) entry which is preliminary data.</text>
</comment>
<reference evidence="4 5" key="1">
    <citation type="submission" date="2021-03" db="EMBL/GenBank/DDBJ databases">
        <title>novel species in genus Cellulomonas.</title>
        <authorList>
            <person name="Zhang G."/>
        </authorList>
    </citation>
    <scope>NUCLEOTIDE SEQUENCE [LARGE SCALE GENOMIC DNA]</scope>
    <source>
        <strain evidence="5">zg-ZUI188</strain>
    </source>
</reference>